<dbReference type="KEGG" id="rfo:REIFOR_02401"/>
<name>A0A2K8KYH1_9GAMM</name>
<dbReference type="InterPro" id="IPR016181">
    <property type="entry name" value="Acyl_CoA_acyltransferase"/>
</dbReference>
<dbReference type="AlphaFoldDB" id="A0A2K8KYH1"/>
<dbReference type="RefSeq" id="WP_227003674.1">
    <property type="nucleotide sequence ID" value="NZ_CP011797.1"/>
</dbReference>
<dbReference type="EMBL" id="CP011797">
    <property type="protein sequence ID" value="ATX77526.1"/>
    <property type="molecule type" value="Genomic_DNA"/>
</dbReference>
<protein>
    <submittedName>
        <fullName evidence="2">ElaA protein</fullName>
    </submittedName>
</protein>
<accession>A0A2K8KYH1</accession>
<dbReference type="Gene3D" id="3.40.630.30">
    <property type="match status" value="1"/>
</dbReference>
<organism evidence="2 3">
    <name type="scientific">Reinekea forsetii</name>
    <dbReference type="NCBI Taxonomy" id="1336806"/>
    <lineage>
        <taxon>Bacteria</taxon>
        <taxon>Pseudomonadati</taxon>
        <taxon>Pseudomonadota</taxon>
        <taxon>Gammaproteobacteria</taxon>
        <taxon>Oceanospirillales</taxon>
        <taxon>Saccharospirillaceae</taxon>
        <taxon>Reinekea</taxon>
    </lineage>
</organism>
<reference evidence="2 3" key="1">
    <citation type="journal article" date="2017" name="Environ. Microbiol.">
        <title>Genomic and physiological analyses of 'Reinekea forsetii' reveal a versatile opportunistic lifestyle during spring algae blooms.</title>
        <authorList>
            <person name="Avci B."/>
            <person name="Hahnke R.L."/>
            <person name="Chafee M."/>
            <person name="Fischer T."/>
            <person name="Gruber-Vodicka H."/>
            <person name="Tegetmeyer H.E."/>
            <person name="Harder J."/>
            <person name="Fuchs B.M."/>
            <person name="Amann R.I."/>
            <person name="Teeling H."/>
        </authorList>
    </citation>
    <scope>NUCLEOTIDE SEQUENCE [LARGE SCALE GENOMIC DNA]</scope>
    <source>
        <strain evidence="2 3">Hel1_31_D35</strain>
    </source>
</reference>
<dbReference type="PROSITE" id="PS51186">
    <property type="entry name" value="GNAT"/>
    <property type="match status" value="1"/>
</dbReference>
<dbReference type="Proteomes" id="UP000229757">
    <property type="component" value="Chromosome"/>
</dbReference>
<sequence>MIGSASLADGLSLQCRAFDRLDNQSLYDLLALRIAVFCVEQNCAYQDADGKDALAWHLLAHRHGELVGTARLLMPGVSYPDACSIGRVANRADQRGQKIGQQLMAFAIAQCEQLFANYPIRIGAQHYLIGFYQQFGFVSQGESYLEDGIVHIQMERPAIA</sequence>
<evidence type="ECO:0000313" key="2">
    <source>
        <dbReference type="EMBL" id="ATX77526.1"/>
    </source>
</evidence>
<keyword evidence="3" id="KW-1185">Reference proteome</keyword>
<dbReference type="GO" id="GO:0016747">
    <property type="term" value="F:acyltransferase activity, transferring groups other than amino-acyl groups"/>
    <property type="evidence" value="ECO:0007669"/>
    <property type="project" value="InterPro"/>
</dbReference>
<dbReference type="InterPro" id="IPR000182">
    <property type="entry name" value="GNAT_dom"/>
</dbReference>
<feature type="domain" description="N-acetyltransferase" evidence="1">
    <location>
        <begin position="16"/>
        <end position="159"/>
    </location>
</feature>
<dbReference type="CDD" id="cd04301">
    <property type="entry name" value="NAT_SF"/>
    <property type="match status" value="1"/>
</dbReference>
<evidence type="ECO:0000259" key="1">
    <source>
        <dbReference type="PROSITE" id="PS51186"/>
    </source>
</evidence>
<gene>
    <name evidence="2" type="primary">elaA</name>
    <name evidence="2" type="ORF">REIFOR_02401</name>
</gene>
<proteinExistence type="predicted"/>
<dbReference type="SUPFAM" id="SSF55729">
    <property type="entry name" value="Acyl-CoA N-acyltransferases (Nat)"/>
    <property type="match status" value="1"/>
</dbReference>
<dbReference type="Pfam" id="PF13673">
    <property type="entry name" value="Acetyltransf_10"/>
    <property type="match status" value="1"/>
</dbReference>
<evidence type="ECO:0000313" key="3">
    <source>
        <dbReference type="Proteomes" id="UP000229757"/>
    </source>
</evidence>